<comment type="caution">
    <text evidence="3">The sequence shown here is derived from an EMBL/GenBank/DDBJ whole genome shotgun (WGS) entry which is preliminary data.</text>
</comment>
<name>A0ABP5F6S5_9ACTN</name>
<feature type="compositionally biased region" description="Low complexity" evidence="1">
    <location>
        <begin position="80"/>
        <end position="104"/>
    </location>
</feature>
<feature type="transmembrane region" description="Helical" evidence="2">
    <location>
        <begin position="47"/>
        <end position="67"/>
    </location>
</feature>
<keyword evidence="2" id="KW-0472">Membrane</keyword>
<feature type="region of interest" description="Disordered" evidence="1">
    <location>
        <begin position="1"/>
        <end position="24"/>
    </location>
</feature>
<proteinExistence type="predicted"/>
<protein>
    <submittedName>
        <fullName evidence="3">Uncharacterized protein</fullName>
    </submittedName>
</protein>
<organism evidence="3 4">
    <name type="scientific">Catenulispora yoronensis</name>
    <dbReference type="NCBI Taxonomy" id="450799"/>
    <lineage>
        <taxon>Bacteria</taxon>
        <taxon>Bacillati</taxon>
        <taxon>Actinomycetota</taxon>
        <taxon>Actinomycetes</taxon>
        <taxon>Catenulisporales</taxon>
        <taxon>Catenulisporaceae</taxon>
        <taxon>Catenulispora</taxon>
    </lineage>
</organism>
<dbReference type="Proteomes" id="UP001500751">
    <property type="component" value="Unassembled WGS sequence"/>
</dbReference>
<evidence type="ECO:0000256" key="2">
    <source>
        <dbReference type="SAM" id="Phobius"/>
    </source>
</evidence>
<keyword evidence="2" id="KW-1133">Transmembrane helix</keyword>
<feature type="region of interest" description="Disordered" evidence="1">
    <location>
        <begin position="74"/>
        <end position="104"/>
    </location>
</feature>
<evidence type="ECO:0000313" key="4">
    <source>
        <dbReference type="Proteomes" id="UP001500751"/>
    </source>
</evidence>
<evidence type="ECO:0000313" key="3">
    <source>
        <dbReference type="EMBL" id="GAA2017799.1"/>
    </source>
</evidence>
<evidence type="ECO:0000256" key="1">
    <source>
        <dbReference type="SAM" id="MobiDB-lite"/>
    </source>
</evidence>
<dbReference type="EMBL" id="BAAAQN010000005">
    <property type="protein sequence ID" value="GAA2017799.1"/>
    <property type="molecule type" value="Genomic_DNA"/>
</dbReference>
<keyword evidence="2" id="KW-0812">Transmembrane</keyword>
<sequence>MTEEASEGSGGLATGLRDLADGEPPRMLDVKHIVHVGRSGLVRRRMAAISGGTVALVATGLAVGVLVPAGSAGRGGSAVGAGVPAATPSTTPAGAASPSGDAPLPAQVDPHDPAVTQWQFGYLPDGMGATGGGGGTAGGGTVGAYADSGFRLQLGQLNGEPELHQTTDGSAPTTKIPARVTGAVKALWLGYADDRVLQHTGIVGDFATLAWERPDGQWLRIDVAHAEKRADWQEQTLKAAAKVVRQDRSVPMPIKLSSVPKGFESMGASTTRDSGNATAELNFWTAPDHSSAPIVMIVAFKTGSWKIGDWVPPQNKNTCEDSNGLTVCVSSPVPEPGPLTDAGGAKGLLGRVTSLGNDPSHWTTAVLP</sequence>
<keyword evidence="4" id="KW-1185">Reference proteome</keyword>
<gene>
    <name evidence="3" type="ORF">GCM10009839_12170</name>
</gene>
<reference evidence="4" key="1">
    <citation type="journal article" date="2019" name="Int. J. Syst. Evol. Microbiol.">
        <title>The Global Catalogue of Microorganisms (GCM) 10K type strain sequencing project: providing services to taxonomists for standard genome sequencing and annotation.</title>
        <authorList>
            <consortium name="The Broad Institute Genomics Platform"/>
            <consortium name="The Broad Institute Genome Sequencing Center for Infectious Disease"/>
            <person name="Wu L."/>
            <person name="Ma J."/>
        </authorList>
    </citation>
    <scope>NUCLEOTIDE SEQUENCE [LARGE SCALE GENOMIC DNA]</scope>
    <source>
        <strain evidence="4">JCM 16014</strain>
    </source>
</reference>
<accession>A0ABP5F6S5</accession>
<dbReference type="RefSeq" id="WP_344664498.1">
    <property type="nucleotide sequence ID" value="NZ_BAAAQN010000005.1"/>
</dbReference>